<keyword evidence="4" id="KW-1185">Reference proteome</keyword>
<dbReference type="Proteomes" id="UP000472971">
    <property type="component" value="Unassembled WGS sequence"/>
</dbReference>
<dbReference type="EMBL" id="JAAIWN010000010">
    <property type="protein sequence ID" value="NEY81062.1"/>
    <property type="molecule type" value="Genomic_DNA"/>
</dbReference>
<name>A0A6B3VVP5_9BACI</name>
<protein>
    <recommendedName>
        <fullName evidence="1">Thiopeptide-type bacteriocin biosynthesis domain-containing protein</fullName>
    </recommendedName>
</protein>
<comment type="caution">
    <text evidence="3">The sequence shown here is derived from an EMBL/GenBank/DDBJ whole genome shotgun (WGS) entry which is preliminary data.</text>
</comment>
<feature type="domain" description="Thiopeptide-type bacteriocin biosynthesis" evidence="1">
    <location>
        <begin position="3"/>
        <end position="273"/>
    </location>
</feature>
<sequence length="283" mass="33986">MEWKSYHIFIHDMTYHDRFIKQTLKSFVEDQHNAIEQYFFIRYWQGGPHIRFRFRSRVQEKMRELLGTYVDAFLESYEPSFVLTKDSYYEQHSFDGVKPPKEELYWVEDRVIKEIPYVPEYERYGGEEAIPYSEQLFQVSSSLAMNVLKLVADGNLVSKFVFAADFFQILSSFLTNEQQSGLKKFYHEFWVSFRKDSVDNDSLVKKIGQLYKTRITRKSPFAEELYLNVIEQFKLKMKEIEKVNPDINFPYLLSSHIHMFNNRIGFPPEFEHLLPLILLEIER</sequence>
<dbReference type="RefSeq" id="WP_163241112.1">
    <property type="nucleotide sequence ID" value="NZ_JAAIWN010000010.1"/>
</dbReference>
<dbReference type="AlphaFoldDB" id="A0A6B3VVP5"/>
<organism evidence="3 4">
    <name type="scientific">Bacillus aquiflavi</name>
    <dbReference type="NCBI Taxonomy" id="2672567"/>
    <lineage>
        <taxon>Bacteria</taxon>
        <taxon>Bacillati</taxon>
        <taxon>Bacillota</taxon>
        <taxon>Bacilli</taxon>
        <taxon>Bacillales</taxon>
        <taxon>Bacillaceae</taxon>
        <taxon>Bacillus</taxon>
    </lineage>
</organism>
<reference evidence="2 5" key="2">
    <citation type="submission" date="2020-07" db="EMBL/GenBank/DDBJ databases">
        <authorList>
            <person name="Feng H."/>
        </authorList>
    </citation>
    <scope>NUCLEOTIDE SEQUENCE [LARGE SCALE GENOMIC DNA]</scope>
    <source>
        <strain evidence="2">S-12</strain>
        <strain evidence="5">s-12</strain>
    </source>
</reference>
<accession>A0A6B3VVP5</accession>
<dbReference type="InterPro" id="IPR023809">
    <property type="entry name" value="Thiopep_bacteriocin_synth_dom"/>
</dbReference>
<proteinExistence type="predicted"/>
<evidence type="ECO:0000313" key="3">
    <source>
        <dbReference type="EMBL" id="NEY81062.1"/>
    </source>
</evidence>
<dbReference type="Proteomes" id="UP000570010">
    <property type="component" value="Unassembled WGS sequence"/>
</dbReference>
<gene>
    <name evidence="3" type="ORF">G4D64_05900</name>
    <name evidence="2" type="ORF">H1Z61_05930</name>
</gene>
<dbReference type="EMBL" id="JACEIO010000010">
    <property type="protein sequence ID" value="MBA4536694.1"/>
    <property type="molecule type" value="Genomic_DNA"/>
</dbReference>
<evidence type="ECO:0000259" key="1">
    <source>
        <dbReference type="Pfam" id="PF14028"/>
    </source>
</evidence>
<evidence type="ECO:0000313" key="2">
    <source>
        <dbReference type="EMBL" id="MBA4536694.1"/>
    </source>
</evidence>
<reference evidence="3 4" key="1">
    <citation type="submission" date="2020-02" db="EMBL/GenBank/DDBJ databases">
        <title>Bacillus aquiflavi sp. nov., isolated from yellow water of strong flavor Chinese baijiu in Yibin region of China.</title>
        <authorList>
            <person name="Xie J."/>
        </authorList>
    </citation>
    <scope>NUCLEOTIDE SEQUENCE [LARGE SCALE GENOMIC DNA]</scope>
    <source>
        <strain evidence="3 4">3H-10</strain>
    </source>
</reference>
<dbReference type="Pfam" id="PF14028">
    <property type="entry name" value="Lant_dehydr_C"/>
    <property type="match status" value="1"/>
</dbReference>
<evidence type="ECO:0000313" key="4">
    <source>
        <dbReference type="Proteomes" id="UP000472971"/>
    </source>
</evidence>
<evidence type="ECO:0000313" key="5">
    <source>
        <dbReference type="Proteomes" id="UP000570010"/>
    </source>
</evidence>